<gene>
    <name evidence="4" type="ORF">SSOG_01286</name>
</gene>
<dbReference type="STRING" id="457427.SSOG_01286"/>
<feature type="transmembrane region" description="Helical" evidence="2">
    <location>
        <begin position="78"/>
        <end position="99"/>
    </location>
</feature>
<evidence type="ECO:0000259" key="3">
    <source>
        <dbReference type="Pfam" id="PF14340"/>
    </source>
</evidence>
<reference evidence="4 5" key="1">
    <citation type="submission" date="2009-02" db="EMBL/GenBank/DDBJ databases">
        <title>Annotation of Streptomyces hygroscopicus strain ATCC 53653.</title>
        <authorList>
            <consortium name="The Broad Institute Genome Sequencing Platform"/>
            <consortium name="Broad Institute Microbial Sequencing Center"/>
            <person name="Fischbach M."/>
            <person name="Godfrey P."/>
            <person name="Ward D."/>
            <person name="Young S."/>
            <person name="Zeng Q."/>
            <person name="Koehrsen M."/>
            <person name="Alvarado L."/>
            <person name="Berlin A.M."/>
            <person name="Bochicchio J."/>
            <person name="Borenstein D."/>
            <person name="Chapman S.B."/>
            <person name="Chen Z."/>
            <person name="Engels R."/>
            <person name="Freedman E."/>
            <person name="Gellesch M."/>
            <person name="Goldberg J."/>
            <person name="Griggs A."/>
            <person name="Gujja S."/>
            <person name="Heilman E.R."/>
            <person name="Heiman D.I."/>
            <person name="Hepburn T.A."/>
            <person name="Howarth C."/>
            <person name="Jen D."/>
            <person name="Larson L."/>
            <person name="Lewis B."/>
            <person name="Mehta T."/>
            <person name="Park D."/>
            <person name="Pearson M."/>
            <person name="Richards J."/>
            <person name="Roberts A."/>
            <person name="Saif S."/>
            <person name="Shea T.D."/>
            <person name="Shenoy N."/>
            <person name="Sisk P."/>
            <person name="Stolte C."/>
            <person name="Sykes S.N."/>
            <person name="Thomson T."/>
            <person name="Walk T."/>
            <person name="White J."/>
            <person name="Yandava C."/>
            <person name="Straight P."/>
            <person name="Clardy J."/>
            <person name="Hung D."/>
            <person name="Kolter R."/>
            <person name="Mekalanos J."/>
            <person name="Walker S."/>
            <person name="Walsh C.T."/>
            <person name="Wieland-Brown L.C."/>
            <person name="Haas B."/>
            <person name="Nusbaum C."/>
            <person name="Birren B."/>
        </authorList>
    </citation>
    <scope>NUCLEOTIDE SEQUENCE [LARGE SCALE GENOMIC DNA]</scope>
    <source>
        <strain evidence="4 5">ATCC 53653</strain>
    </source>
</reference>
<name>D9WLH1_9ACTN</name>
<feature type="transmembrane region" description="Helical" evidence="2">
    <location>
        <begin position="148"/>
        <end position="169"/>
    </location>
</feature>
<dbReference type="AlphaFoldDB" id="D9WLH1"/>
<dbReference type="HOGENOM" id="CLU_115719_1_0_11"/>
<keyword evidence="2" id="KW-1133">Transmembrane helix</keyword>
<protein>
    <submittedName>
        <fullName evidence="4">Integral membrane protein</fullName>
    </submittedName>
</protein>
<feature type="region of interest" description="Disordered" evidence="1">
    <location>
        <begin position="1"/>
        <end position="70"/>
    </location>
</feature>
<feature type="transmembrane region" description="Helical" evidence="2">
    <location>
        <begin position="105"/>
        <end position="127"/>
    </location>
</feature>
<feature type="domain" description="DUF4395" evidence="3">
    <location>
        <begin position="71"/>
        <end position="200"/>
    </location>
</feature>
<dbReference type="EMBL" id="GG657754">
    <property type="protein sequence ID" value="EFL21574.1"/>
    <property type="molecule type" value="Genomic_DNA"/>
</dbReference>
<keyword evidence="5" id="KW-1185">Reference proteome</keyword>
<keyword evidence="2" id="KW-0472">Membrane</keyword>
<accession>D9WLH1</accession>
<evidence type="ECO:0000256" key="1">
    <source>
        <dbReference type="SAM" id="MobiDB-lite"/>
    </source>
</evidence>
<feature type="compositionally biased region" description="Pro residues" evidence="1">
    <location>
        <begin position="55"/>
        <end position="65"/>
    </location>
</feature>
<keyword evidence="2" id="KW-0812">Transmembrane</keyword>
<sequence length="204" mass="21448">MHPRGPFHASRPSLLGAPRHYDDGHGLPPPAVADHPPCGRPLPGHHHRLSLTPAPARPQPLPPLESSPMQIDPRGPRFAAALTTLVLCAVLITSSGALLAAQTAVFALGAFAGLRYSPYGWLYGVAVRPRLSPPDELEDARPPRFAQGVGAVFGLVGTVGYLGGAHWLGMTATGLALAAAFLNAAFGYCLGCEMYVLIRRVRSA</sequence>
<dbReference type="Pfam" id="PF14340">
    <property type="entry name" value="DUF4395"/>
    <property type="match status" value="1"/>
</dbReference>
<evidence type="ECO:0000313" key="4">
    <source>
        <dbReference type="EMBL" id="EFL21574.1"/>
    </source>
</evidence>
<evidence type="ECO:0000256" key="2">
    <source>
        <dbReference type="SAM" id="Phobius"/>
    </source>
</evidence>
<dbReference type="InterPro" id="IPR025508">
    <property type="entry name" value="DUF4395"/>
</dbReference>
<organism evidence="4 5">
    <name type="scientific">Streptomyces himastatinicus ATCC 53653</name>
    <dbReference type="NCBI Taxonomy" id="457427"/>
    <lineage>
        <taxon>Bacteria</taxon>
        <taxon>Bacillati</taxon>
        <taxon>Actinomycetota</taxon>
        <taxon>Actinomycetes</taxon>
        <taxon>Kitasatosporales</taxon>
        <taxon>Streptomycetaceae</taxon>
        <taxon>Streptomyces</taxon>
        <taxon>Streptomyces violaceusniger group</taxon>
    </lineage>
</organism>
<proteinExistence type="predicted"/>
<feature type="transmembrane region" description="Helical" evidence="2">
    <location>
        <begin position="175"/>
        <end position="198"/>
    </location>
</feature>
<dbReference type="Proteomes" id="UP000003963">
    <property type="component" value="Unassembled WGS sequence"/>
</dbReference>
<evidence type="ECO:0000313" key="5">
    <source>
        <dbReference type="Proteomes" id="UP000003963"/>
    </source>
</evidence>